<dbReference type="RefSeq" id="WP_189496653.1">
    <property type="nucleotide sequence ID" value="NZ_BMZH01000004.1"/>
</dbReference>
<evidence type="ECO:0000313" key="2">
    <source>
        <dbReference type="EMBL" id="GHA91302.1"/>
    </source>
</evidence>
<name>A0A8J3CPK6_9PROT</name>
<dbReference type="Proteomes" id="UP000634004">
    <property type="component" value="Unassembled WGS sequence"/>
</dbReference>
<gene>
    <name evidence="2" type="ORF">GCM10009069_13100</name>
</gene>
<organism evidence="2 3">
    <name type="scientific">Algimonas arctica</name>
    <dbReference type="NCBI Taxonomy" id="1479486"/>
    <lineage>
        <taxon>Bacteria</taxon>
        <taxon>Pseudomonadati</taxon>
        <taxon>Pseudomonadota</taxon>
        <taxon>Alphaproteobacteria</taxon>
        <taxon>Maricaulales</taxon>
        <taxon>Robiginitomaculaceae</taxon>
        <taxon>Algimonas</taxon>
    </lineage>
</organism>
<evidence type="ECO:0000313" key="3">
    <source>
        <dbReference type="Proteomes" id="UP000634004"/>
    </source>
</evidence>
<sequence>MFHHFFSELRRASVPVSIREYLTLLEGLDKGVPEDSMDGFYYLSRTALVKDERDIDKFDQVFGHVFRGVDYLGDIFGQDEHSIPDDWLKKMAELHLSPEEMAEIEALGDLDKIMEALKERLENQEKRHEGGNKNIGTAGKSPFGAYGYNPEGVRIGQKDGRHGKAVKVWDKRQFKNLDGDREIGTRNIKIALRRLRKFAREGAAEEFDLNGTIDGTAKQGWLDIRMRPERRNAVKVLAFFDIGGSMDAHVKQAEDLFSAAKSEFKRLEYFYFHNCLYEQVWKDNRRRMSEVTPTWDILHKFPSDHRVVIIGDAAMSPYEVAMRGGSVEHWNEESGAVWLQRIADIYPHLIWINPTQEKYWEFSQSTQMIQQIIGAERMFPMTLTGLENAMRELAR</sequence>
<reference evidence="2" key="1">
    <citation type="journal article" date="2014" name="Int. J. Syst. Evol. Microbiol.">
        <title>Complete genome sequence of Corynebacterium casei LMG S-19264T (=DSM 44701T), isolated from a smear-ripened cheese.</title>
        <authorList>
            <consortium name="US DOE Joint Genome Institute (JGI-PGF)"/>
            <person name="Walter F."/>
            <person name="Albersmeier A."/>
            <person name="Kalinowski J."/>
            <person name="Ruckert C."/>
        </authorList>
    </citation>
    <scope>NUCLEOTIDE SEQUENCE</scope>
    <source>
        <strain evidence="2">KCTC 32513</strain>
    </source>
</reference>
<keyword evidence="3" id="KW-1185">Reference proteome</keyword>
<reference evidence="2" key="2">
    <citation type="submission" date="2020-09" db="EMBL/GenBank/DDBJ databases">
        <authorList>
            <person name="Sun Q."/>
            <person name="Kim S."/>
        </authorList>
    </citation>
    <scope>NUCLEOTIDE SEQUENCE</scope>
    <source>
        <strain evidence="2">KCTC 32513</strain>
    </source>
</reference>
<feature type="coiled-coil region" evidence="1">
    <location>
        <begin position="107"/>
        <end position="134"/>
    </location>
</feature>
<evidence type="ECO:0000256" key="1">
    <source>
        <dbReference type="SAM" id="Coils"/>
    </source>
</evidence>
<dbReference type="EMBL" id="BMZH01000004">
    <property type="protein sequence ID" value="GHA91302.1"/>
    <property type="molecule type" value="Genomic_DNA"/>
</dbReference>
<comment type="caution">
    <text evidence="2">The sequence shown here is derived from an EMBL/GenBank/DDBJ whole genome shotgun (WGS) entry which is preliminary data.</text>
</comment>
<proteinExistence type="predicted"/>
<dbReference type="AlphaFoldDB" id="A0A8J3CPK6"/>
<dbReference type="PANTHER" id="PTHR39338:SF7">
    <property type="entry name" value="BLL6692 PROTEIN"/>
    <property type="match status" value="1"/>
</dbReference>
<dbReference type="PANTHER" id="PTHR39338">
    <property type="entry name" value="BLL5662 PROTEIN-RELATED"/>
    <property type="match status" value="1"/>
</dbReference>
<keyword evidence="1" id="KW-0175">Coiled coil</keyword>
<accession>A0A8J3CPK6</accession>
<protein>
    <submittedName>
        <fullName evidence="2">VWA domain-containing protein</fullName>
    </submittedName>
</protein>